<dbReference type="RefSeq" id="WP_059203760.1">
    <property type="nucleotide sequence ID" value="NZ_KQ948656.1"/>
</dbReference>
<protein>
    <submittedName>
        <fullName evidence="2">Uncharacterized protein</fullName>
    </submittedName>
</protein>
<reference evidence="2 3" key="1">
    <citation type="submission" date="2015-10" db="EMBL/GenBank/DDBJ databases">
        <title>Draft genome sequence of Streptomyces canus DSM 40017, type strain for the species Streptomyces canus.</title>
        <authorList>
            <person name="Ruckert C."/>
            <person name="Winkler A."/>
            <person name="Kalinowski J."/>
            <person name="Kampfer P."/>
            <person name="Glaeser S."/>
        </authorList>
    </citation>
    <scope>NUCLEOTIDE SEQUENCE [LARGE SCALE GENOMIC DNA]</scope>
    <source>
        <strain evidence="2 3">DSM 40017</strain>
    </source>
</reference>
<gene>
    <name evidence="2" type="ORF">AQJ46_01165</name>
</gene>
<evidence type="ECO:0000313" key="2">
    <source>
        <dbReference type="EMBL" id="KUN74215.1"/>
    </source>
</evidence>
<accession>A0A101SHV3</accession>
<dbReference type="EMBL" id="LMWU01000001">
    <property type="protein sequence ID" value="KUN74215.1"/>
    <property type="molecule type" value="Genomic_DNA"/>
</dbReference>
<sequence>MTTLHLTLLGAVRELTAAELPAVVSVHNGRSLRRFALELHVPDERHEELDAELQAASTADGPHIQGTDATWRVSEGWTAVSQGRRPEIYIYKAEIQEVEELRVSALEIEGLSLVPTRYREDVSEETITATFVTEVSDEDDERLEELLRKPHEFFDVIRRGISDEPLPMRFGRRVWQRAGEGARRHHLVLIADEDTSQAAPDPLALVNQPQLDRTMEKACANTNALALLLEELRSKGVLDKDAFHAIKHAATAHPLTHEEKRESSRTDRLDDYWR</sequence>
<feature type="compositionally biased region" description="Basic and acidic residues" evidence="1">
    <location>
        <begin position="255"/>
        <end position="274"/>
    </location>
</feature>
<evidence type="ECO:0000256" key="1">
    <source>
        <dbReference type="SAM" id="MobiDB-lite"/>
    </source>
</evidence>
<proteinExistence type="predicted"/>
<name>A0A101SHV3_9ACTN</name>
<evidence type="ECO:0000313" key="3">
    <source>
        <dbReference type="Proteomes" id="UP000053669"/>
    </source>
</evidence>
<organism evidence="2 3">
    <name type="scientific">Streptomyces canus</name>
    <dbReference type="NCBI Taxonomy" id="58343"/>
    <lineage>
        <taxon>Bacteria</taxon>
        <taxon>Bacillati</taxon>
        <taxon>Actinomycetota</taxon>
        <taxon>Actinomycetes</taxon>
        <taxon>Kitasatosporales</taxon>
        <taxon>Streptomycetaceae</taxon>
        <taxon>Streptomyces</taxon>
        <taxon>Streptomyces aurantiacus group</taxon>
    </lineage>
</organism>
<dbReference type="Proteomes" id="UP000053669">
    <property type="component" value="Unassembled WGS sequence"/>
</dbReference>
<feature type="region of interest" description="Disordered" evidence="1">
    <location>
        <begin position="254"/>
        <end position="274"/>
    </location>
</feature>
<dbReference type="STRING" id="58343.AQJ46_01165"/>
<comment type="caution">
    <text evidence="2">The sequence shown here is derived from an EMBL/GenBank/DDBJ whole genome shotgun (WGS) entry which is preliminary data.</text>
</comment>
<dbReference type="AlphaFoldDB" id="A0A101SHV3"/>